<sequence>MTKIIKLILTGISILFLFVSLIAGISGCAATRHTVQKAAVTTVNTSVDDLVEKLMRQKNAAFIKDGFPGALLVITGMVELAPTDYNLLATASFLYADYALFVEDEDINYAISLFKVGTDYGMRALKANNANFRKAIDEGMKVPEAVKFLTKDDLKALTWYGINLAKRVTLQLVNPDEIIDIQDAVAAGMRSVEIDPNYAWGASWNILGIYYAIMPALMGLGGGPEPSKKAFASGNKVEDGNFGLVDVFYARYLCPVIKDPDLFDQLLNRVIEMDSCKLGNGLCMINELAKQKARYSLANKSRYFD</sequence>
<comment type="caution">
    <text evidence="1">The sequence shown here is derived from an EMBL/GenBank/DDBJ whole genome shotgun (WGS) entry which is preliminary data.</text>
</comment>
<dbReference type="Gene3D" id="1.25.40.920">
    <property type="entry name" value="TRAP transporter T-component"/>
    <property type="match status" value="1"/>
</dbReference>
<dbReference type="InterPro" id="IPR038537">
    <property type="entry name" value="TatT_sf"/>
</dbReference>
<proteinExistence type="predicted"/>
<dbReference type="Pfam" id="PF16811">
    <property type="entry name" value="TAtT"/>
    <property type="match status" value="1"/>
</dbReference>
<evidence type="ECO:0008006" key="2">
    <source>
        <dbReference type="Google" id="ProtNLM"/>
    </source>
</evidence>
<organism evidence="1">
    <name type="scientific">hydrocarbon metagenome</name>
    <dbReference type="NCBI Taxonomy" id="938273"/>
    <lineage>
        <taxon>unclassified sequences</taxon>
        <taxon>metagenomes</taxon>
        <taxon>ecological metagenomes</taxon>
    </lineage>
</organism>
<dbReference type="PROSITE" id="PS51257">
    <property type="entry name" value="PROKAR_LIPOPROTEIN"/>
    <property type="match status" value="1"/>
</dbReference>
<accession>A0A0W8FNL5</accession>
<dbReference type="InterPro" id="IPR031823">
    <property type="entry name" value="TatT"/>
</dbReference>
<gene>
    <name evidence="1" type="ORF">ASZ90_007710</name>
</gene>
<name>A0A0W8FNL5_9ZZZZ</name>
<reference evidence="1" key="1">
    <citation type="journal article" date="2015" name="Proc. Natl. Acad. Sci. U.S.A.">
        <title>Networks of energetic and metabolic interactions define dynamics in microbial communities.</title>
        <authorList>
            <person name="Embree M."/>
            <person name="Liu J.K."/>
            <person name="Al-Bassam M.M."/>
            <person name="Zengler K."/>
        </authorList>
    </citation>
    <scope>NUCLEOTIDE SEQUENCE</scope>
</reference>
<dbReference type="EMBL" id="LNQE01000961">
    <property type="protein sequence ID" value="KUG22506.1"/>
    <property type="molecule type" value="Genomic_DNA"/>
</dbReference>
<protein>
    <recommendedName>
        <fullName evidence="2">Lipoprotein</fullName>
    </recommendedName>
</protein>
<dbReference type="AlphaFoldDB" id="A0A0W8FNL5"/>
<evidence type="ECO:0000313" key="1">
    <source>
        <dbReference type="EMBL" id="KUG22506.1"/>
    </source>
</evidence>